<comment type="similarity">
    <text evidence="2">Belongs to the SusD family.</text>
</comment>
<dbReference type="InterPro" id="IPR033985">
    <property type="entry name" value="SusD-like_N"/>
</dbReference>
<dbReference type="InterPro" id="IPR012944">
    <property type="entry name" value="SusD_RagB_dom"/>
</dbReference>
<evidence type="ECO:0000256" key="3">
    <source>
        <dbReference type="ARBA" id="ARBA00022729"/>
    </source>
</evidence>
<feature type="domain" description="SusD-like N-terminal" evidence="7">
    <location>
        <begin position="51"/>
        <end position="220"/>
    </location>
</feature>
<feature type="domain" description="RagB/SusD" evidence="6">
    <location>
        <begin position="419"/>
        <end position="557"/>
    </location>
</feature>
<dbReference type="EMBL" id="CP025791">
    <property type="protein sequence ID" value="AUP80685.1"/>
    <property type="molecule type" value="Genomic_DNA"/>
</dbReference>
<dbReference type="KEGG" id="fek:C1H87_18990"/>
<dbReference type="Pfam" id="PF14322">
    <property type="entry name" value="SusD-like_3"/>
    <property type="match status" value="1"/>
</dbReference>
<evidence type="ECO:0000256" key="1">
    <source>
        <dbReference type="ARBA" id="ARBA00004442"/>
    </source>
</evidence>
<dbReference type="AlphaFoldDB" id="A0A2K9PUD4"/>
<gene>
    <name evidence="8" type="ORF">C1H87_18990</name>
</gene>
<dbReference type="SUPFAM" id="SSF48452">
    <property type="entry name" value="TPR-like"/>
    <property type="match status" value="1"/>
</dbReference>
<evidence type="ECO:0000313" key="8">
    <source>
        <dbReference type="EMBL" id="AUP80685.1"/>
    </source>
</evidence>
<protein>
    <submittedName>
        <fullName evidence="8">RagB/SusD family nutrient uptake outer membrane protein</fullName>
    </submittedName>
</protein>
<evidence type="ECO:0000256" key="5">
    <source>
        <dbReference type="ARBA" id="ARBA00023237"/>
    </source>
</evidence>
<evidence type="ECO:0000256" key="4">
    <source>
        <dbReference type="ARBA" id="ARBA00023136"/>
    </source>
</evidence>
<organism evidence="8 9">
    <name type="scientific">Flavivirga eckloniae</name>
    <dbReference type="NCBI Taxonomy" id="1803846"/>
    <lineage>
        <taxon>Bacteria</taxon>
        <taxon>Pseudomonadati</taxon>
        <taxon>Bacteroidota</taxon>
        <taxon>Flavobacteriia</taxon>
        <taxon>Flavobacteriales</taxon>
        <taxon>Flavobacteriaceae</taxon>
        <taxon>Flavivirga</taxon>
    </lineage>
</organism>
<name>A0A2K9PUD4_9FLAO</name>
<dbReference type="RefSeq" id="WP_102757331.1">
    <property type="nucleotide sequence ID" value="NZ_CP025791.1"/>
</dbReference>
<keyword evidence="4" id="KW-0472">Membrane</keyword>
<accession>A0A2K9PUD4</accession>
<keyword evidence="9" id="KW-1185">Reference proteome</keyword>
<reference evidence="8 9" key="1">
    <citation type="submission" date="2018-01" db="EMBL/GenBank/DDBJ databases">
        <title>Complete genome sequence of Flavivirga eckloniae ECD14 isolated from seaweed Ecklonia cava.</title>
        <authorList>
            <person name="Lee J.H."/>
            <person name="Baik K.S."/>
            <person name="Seong C.N."/>
        </authorList>
    </citation>
    <scope>NUCLEOTIDE SEQUENCE [LARGE SCALE GENOMIC DNA]</scope>
    <source>
        <strain evidence="8 9">ECD14</strain>
    </source>
</reference>
<proteinExistence type="inferred from homology"/>
<keyword evidence="5" id="KW-0998">Cell outer membrane</keyword>
<comment type="subcellular location">
    <subcellularLocation>
        <location evidence="1">Cell outer membrane</location>
    </subcellularLocation>
</comment>
<dbReference type="GO" id="GO:0009279">
    <property type="term" value="C:cell outer membrane"/>
    <property type="evidence" value="ECO:0007669"/>
    <property type="project" value="UniProtKB-SubCell"/>
</dbReference>
<evidence type="ECO:0000259" key="7">
    <source>
        <dbReference type="Pfam" id="PF14322"/>
    </source>
</evidence>
<keyword evidence="3" id="KW-0732">Signal</keyword>
<evidence type="ECO:0000259" key="6">
    <source>
        <dbReference type="Pfam" id="PF07980"/>
    </source>
</evidence>
<evidence type="ECO:0000256" key="2">
    <source>
        <dbReference type="ARBA" id="ARBA00006275"/>
    </source>
</evidence>
<dbReference type="Pfam" id="PF07980">
    <property type="entry name" value="SusD_RagB"/>
    <property type="match status" value="1"/>
</dbReference>
<dbReference type="Gene3D" id="1.25.40.390">
    <property type="match status" value="1"/>
</dbReference>
<dbReference type="Proteomes" id="UP000235826">
    <property type="component" value="Chromosome"/>
</dbReference>
<evidence type="ECO:0000313" key="9">
    <source>
        <dbReference type="Proteomes" id="UP000235826"/>
    </source>
</evidence>
<sequence>MKNLRKLIWISLVLVTLGSCNEQEFLKEEAFDFYTPENLFVEPVIIESAITKLHENVRAMLFEQADNSAIFHYTTDYGYDAINPTHALNSWEDKVTPDAGEVEWAWDRFYKIIANANIILGRIDQVDYTSEQERKAHIAEAKFFRAWAYRGLNIIYGGVPITLEETTEAKRDFVRASKQEVWNLVIQDLTEAIPDLPGTDEVVDGRVTKGAGNHLLAEVYIIVKDYDKAIAAATEVIDNSGFALMQNRFGSRSTEPGDVYWDLFRRGNQNRKSGNTESIWVSQYEYLTPGGGNGDNIRFLMPLYWQLKDVNGETLFTGPNENFGGRGIGWWAPSKYWLEDVWAGTNANDMRNSDFNIIRDIVANNPASAFFGQPIVASGAFANDKDEENLNLFNRKWSAIVAKAAPIGNYPDELIVDPVTGLTNNDANHSYRDRYLMRLPETYLLRAEAHLLNGDAGSAANDINAVRTRANAPLVDAADVDIDYILDERARELFGEELRLLTLMRMGNIVERVRMYDPMHNGTYASNGINDHQNIWPIPNSDIERNSEAVLEQNIGYD</sequence>
<dbReference type="InterPro" id="IPR011990">
    <property type="entry name" value="TPR-like_helical_dom_sf"/>
</dbReference>
<dbReference type="OrthoDB" id="5694214at2"/>
<dbReference type="PROSITE" id="PS51257">
    <property type="entry name" value="PROKAR_LIPOPROTEIN"/>
    <property type="match status" value="1"/>
</dbReference>